<dbReference type="InterPro" id="IPR046500">
    <property type="entry name" value="DUF6678"/>
</dbReference>
<dbReference type="EMBL" id="QNVU01000008">
    <property type="protein sequence ID" value="REC51492.1"/>
    <property type="molecule type" value="Genomic_DNA"/>
</dbReference>
<evidence type="ECO:0000313" key="2">
    <source>
        <dbReference type="Proteomes" id="UP000256924"/>
    </source>
</evidence>
<organism evidence="1 2">
    <name type="scientific">Candidatus Chryseobacterium massiliense</name>
    <dbReference type="NCBI Taxonomy" id="204089"/>
    <lineage>
        <taxon>Bacteria</taxon>
        <taxon>Pseudomonadati</taxon>
        <taxon>Bacteroidota</taxon>
        <taxon>Flavobacteriia</taxon>
        <taxon>Flavobacteriales</taxon>
        <taxon>Weeksellaceae</taxon>
        <taxon>Chryseobacterium group</taxon>
        <taxon>Chryseobacterium</taxon>
    </lineage>
</organism>
<dbReference type="RefSeq" id="WP_116097440.1">
    <property type="nucleotide sequence ID" value="NZ_QNVU01000008.1"/>
</dbReference>
<dbReference type="AlphaFoldDB" id="A0A3D9BDN9"/>
<dbReference type="Proteomes" id="UP000256924">
    <property type="component" value="Unassembled WGS sequence"/>
</dbReference>
<keyword evidence="2" id="KW-1185">Reference proteome</keyword>
<accession>A0A3D9BDN9</accession>
<reference evidence="1 2" key="1">
    <citation type="journal article" date="2004" name="Emerg. Infect. Dis.">
        <title>Amoebae-resisting bacteria isolated from human nasal swabs by amoebal coculture.</title>
        <authorList>
            <person name="Greub G."/>
            <person name="La Scola B."/>
            <person name="Raoult D."/>
        </authorList>
    </citation>
    <scope>NUCLEOTIDE SEQUENCE [LARGE SCALE GENOMIC DNA]</scope>
    <source>
        <strain evidence="1 2">CCUG 51329</strain>
    </source>
</reference>
<protein>
    <submittedName>
        <fullName evidence="1">Uncharacterized protein</fullName>
    </submittedName>
</protein>
<comment type="caution">
    <text evidence="1">The sequence shown here is derived from an EMBL/GenBank/DDBJ whole genome shotgun (WGS) entry which is preliminary data.</text>
</comment>
<evidence type="ECO:0000313" key="1">
    <source>
        <dbReference type="EMBL" id="REC51492.1"/>
    </source>
</evidence>
<name>A0A3D9BDN9_9FLAO</name>
<proteinExistence type="predicted"/>
<sequence>MDKLEKEILKRTSYMNNSKWFRLLIEIQDAEINIQSAYIKFLLNDRKYKFHLGGFKEKGFGDVSELGPFRFKEIEWILIPERHETERWNRNEKLTSEFFFQPIEKIEQIIKNLGLLEYEITEEGLRIFGYK</sequence>
<gene>
    <name evidence="1" type="ORF">DRF68_05725</name>
</gene>
<dbReference type="Pfam" id="PF20383">
    <property type="entry name" value="DUF6678"/>
    <property type="match status" value="1"/>
</dbReference>